<comment type="caution">
    <text evidence="2">The sequence shown here is derived from an EMBL/GenBank/DDBJ whole genome shotgun (WGS) entry which is preliminary data.</text>
</comment>
<feature type="compositionally biased region" description="Basic and acidic residues" evidence="1">
    <location>
        <begin position="297"/>
        <end position="312"/>
    </location>
</feature>
<dbReference type="AlphaFoldDB" id="A0A9D4RXT9"/>
<evidence type="ECO:0000313" key="3">
    <source>
        <dbReference type="Proteomes" id="UP000828390"/>
    </source>
</evidence>
<dbReference type="SUPFAM" id="SSF75011">
    <property type="entry name" value="3-carboxy-cis,cis-mucoante lactonizing enzyme"/>
    <property type="match status" value="1"/>
</dbReference>
<feature type="region of interest" description="Disordered" evidence="1">
    <location>
        <begin position="297"/>
        <end position="325"/>
    </location>
</feature>
<reference evidence="2" key="2">
    <citation type="submission" date="2020-11" db="EMBL/GenBank/DDBJ databases">
        <authorList>
            <person name="McCartney M.A."/>
            <person name="Auch B."/>
            <person name="Kono T."/>
            <person name="Mallez S."/>
            <person name="Becker A."/>
            <person name="Gohl D.M."/>
            <person name="Silverstein K.A.T."/>
            <person name="Koren S."/>
            <person name="Bechman K.B."/>
            <person name="Herman A."/>
            <person name="Abrahante J.E."/>
            <person name="Garbe J."/>
        </authorList>
    </citation>
    <scope>NUCLEOTIDE SEQUENCE</scope>
    <source>
        <strain evidence="2">Duluth1</strain>
        <tissue evidence="2">Whole animal</tissue>
    </source>
</reference>
<feature type="compositionally biased region" description="Polar residues" evidence="1">
    <location>
        <begin position="314"/>
        <end position="325"/>
    </location>
</feature>
<accession>A0A9D4RXT9</accession>
<organism evidence="2 3">
    <name type="scientific">Dreissena polymorpha</name>
    <name type="common">Zebra mussel</name>
    <name type="synonym">Mytilus polymorpha</name>
    <dbReference type="NCBI Taxonomy" id="45954"/>
    <lineage>
        <taxon>Eukaryota</taxon>
        <taxon>Metazoa</taxon>
        <taxon>Spiralia</taxon>
        <taxon>Lophotrochozoa</taxon>
        <taxon>Mollusca</taxon>
        <taxon>Bivalvia</taxon>
        <taxon>Autobranchia</taxon>
        <taxon>Heteroconchia</taxon>
        <taxon>Euheterodonta</taxon>
        <taxon>Imparidentia</taxon>
        <taxon>Neoheterodontei</taxon>
        <taxon>Myida</taxon>
        <taxon>Dreissenoidea</taxon>
        <taxon>Dreissenidae</taxon>
        <taxon>Dreissena</taxon>
    </lineage>
</organism>
<proteinExistence type="predicted"/>
<keyword evidence="3" id="KW-1185">Reference proteome</keyword>
<sequence>MASNTLGCSVCHQAALVGCMNDKQYFCQSHLDAHNMFSCNQSHKLIEIMQKPENPHNCVHVLDQGIYCMKHGVLCCENCKATMHSQCNCEINVGDLLKEKPEVIRTCFKQQDILKTQAKAATNGYKALENQFKTWEMTLQESMNHLKQLVGELEQKIDSKILKEKDIITKNAKTLKMLQQQLGEGIQGLEIAHELKEDQPKLDVVKALLKAKGHLKKSAEQLKTCIVNPYTHCLQEEHKFEAQHYVDGTFQKLAQSVEKVRKDYEEIMKYHLQNSQSHNDHDSMPLPICCTDLETTEDKRPVQDETTRKEEITETGQNRSQQTIPRIRKQSSNLDVSHLQRMFSENYESMMSQNERDQYQSIPTLTQCCMKVRTEEDKHVSAITGLSAIENNAYLVMADYQNSTLKLFATCGNLECEIRCEEIPRDLAKIDDSTILVNFPMAKKVRILKIQFEKNTGKKQMVFDEQIIQTHAKCCGIAYFNEKIYIATQLPHQVLIMNLYGKLLYTIEGKELFDRATYIAINPETGVIYISDPSKKSIIGIDDKGTKVFQYAVDAPHGLTYAGNNKLLVADWTSGIHLVDLSNAAGSHVGDLKLKDCLCPQKIVYDLSNKKLFVTQWDCSVVRTICLGNF</sequence>
<reference evidence="2" key="1">
    <citation type="journal article" date="2019" name="bioRxiv">
        <title>The Genome of the Zebra Mussel, Dreissena polymorpha: A Resource for Invasive Species Research.</title>
        <authorList>
            <person name="McCartney M.A."/>
            <person name="Auch B."/>
            <person name="Kono T."/>
            <person name="Mallez S."/>
            <person name="Zhang Y."/>
            <person name="Obille A."/>
            <person name="Becker A."/>
            <person name="Abrahante J.E."/>
            <person name="Garbe J."/>
            <person name="Badalamenti J.P."/>
            <person name="Herman A."/>
            <person name="Mangelson H."/>
            <person name="Liachko I."/>
            <person name="Sullivan S."/>
            <person name="Sone E.D."/>
            <person name="Koren S."/>
            <person name="Silverstein K.A.T."/>
            <person name="Beckman K.B."/>
            <person name="Gohl D.M."/>
        </authorList>
    </citation>
    <scope>NUCLEOTIDE SEQUENCE</scope>
    <source>
        <strain evidence="2">Duluth1</strain>
        <tissue evidence="2">Whole animal</tissue>
    </source>
</reference>
<dbReference type="Proteomes" id="UP000828390">
    <property type="component" value="Unassembled WGS sequence"/>
</dbReference>
<evidence type="ECO:0008006" key="4">
    <source>
        <dbReference type="Google" id="ProtNLM"/>
    </source>
</evidence>
<gene>
    <name evidence="2" type="ORF">DPMN_006907</name>
</gene>
<dbReference type="OrthoDB" id="153872at2759"/>
<dbReference type="Gene3D" id="2.120.10.30">
    <property type="entry name" value="TolB, C-terminal domain"/>
    <property type="match status" value="1"/>
</dbReference>
<evidence type="ECO:0000256" key="1">
    <source>
        <dbReference type="SAM" id="MobiDB-lite"/>
    </source>
</evidence>
<protein>
    <recommendedName>
        <fullName evidence="4">B box-type domain-containing protein</fullName>
    </recommendedName>
</protein>
<evidence type="ECO:0000313" key="2">
    <source>
        <dbReference type="EMBL" id="KAH3882960.1"/>
    </source>
</evidence>
<name>A0A9D4RXT9_DREPO</name>
<dbReference type="EMBL" id="JAIWYP010000001">
    <property type="protein sequence ID" value="KAH3882960.1"/>
    <property type="molecule type" value="Genomic_DNA"/>
</dbReference>
<dbReference type="InterPro" id="IPR011042">
    <property type="entry name" value="6-blade_b-propeller_TolB-like"/>
</dbReference>